<dbReference type="STRING" id="56646.A0A2L2T1R4"/>
<dbReference type="EMBL" id="LN649232">
    <property type="protein sequence ID" value="CEI39983.1"/>
    <property type="molecule type" value="Genomic_DNA"/>
</dbReference>
<protein>
    <recommendedName>
        <fullName evidence="3">Arrestin-like N-terminal domain-containing protein</fullName>
    </recommendedName>
</protein>
<dbReference type="AlphaFoldDB" id="A0A2L2T1R4"/>
<organism evidence="1 2">
    <name type="scientific">Fusarium venenatum</name>
    <dbReference type="NCBI Taxonomy" id="56646"/>
    <lineage>
        <taxon>Eukaryota</taxon>
        <taxon>Fungi</taxon>
        <taxon>Dikarya</taxon>
        <taxon>Ascomycota</taxon>
        <taxon>Pezizomycotina</taxon>
        <taxon>Sordariomycetes</taxon>
        <taxon>Hypocreomycetidae</taxon>
        <taxon>Hypocreales</taxon>
        <taxon>Nectriaceae</taxon>
        <taxon>Fusarium</taxon>
    </lineage>
</organism>
<keyword evidence="2" id="KW-1185">Reference proteome</keyword>
<reference evidence="2" key="1">
    <citation type="submission" date="2014-10" db="EMBL/GenBank/DDBJ databases">
        <authorList>
            <person name="King R."/>
        </authorList>
    </citation>
    <scope>NUCLEOTIDE SEQUENCE [LARGE SCALE GENOMIC DNA]</scope>
    <source>
        <strain evidence="2">A3/5</strain>
    </source>
</reference>
<dbReference type="Proteomes" id="UP000245910">
    <property type="component" value="Chromosome IIII"/>
</dbReference>
<name>A0A2L2T1R4_9HYPO</name>
<evidence type="ECO:0000313" key="1">
    <source>
        <dbReference type="EMBL" id="CEI39983.1"/>
    </source>
</evidence>
<evidence type="ECO:0000313" key="2">
    <source>
        <dbReference type="Proteomes" id="UP000245910"/>
    </source>
</evidence>
<evidence type="ECO:0008006" key="3">
    <source>
        <dbReference type="Google" id="ProtNLM"/>
    </source>
</evidence>
<sequence length="366" mass="40876">METGISISFDDPPNSKFYRSGSIVKGTVKLNHSGSPRLSIKLRCDSSVRRKDFHQIWHRLLDLDMQIEKSTSPPLDYWNHTVPFSFVLPGSHEGCSHDVDSTQIQKLHSCLPPTISHLDKEARRAMFPAGVEIEYIIVAEVWSYGRTRMEIGRPFNVLPALVEHSLLIPNMVDDTKMTATQQLKSKFFTGNSGHINLSVNPPTTLVLPVGSGSLPPIDITGFFCLEFSKGKPALPQSCIFSAKFESQTWSQTAPMQELPDIQEVKNCHSVSEVLERNAEMNLVWERNASEETNTVASSSVQNFTAQIKALIPAFSSSERVFPPTFYSCLIARTYRLHITIIIASVPLRLVLPLQLYIKNEGSSGKC</sequence>
<proteinExistence type="predicted"/>
<accession>A0A2L2T1R4</accession>